<protein>
    <submittedName>
        <fullName evidence="1">Uncharacterized protein</fullName>
    </submittedName>
</protein>
<dbReference type="RefSeq" id="WP_094782271.1">
    <property type="nucleotide sequence ID" value="NZ_CYGX02000063.1"/>
</dbReference>
<evidence type="ECO:0000313" key="2">
    <source>
        <dbReference type="Proteomes" id="UP000187012"/>
    </source>
</evidence>
<dbReference type="OrthoDB" id="8961577at2"/>
<proteinExistence type="predicted"/>
<dbReference type="STRING" id="1247936.BN2475_630047"/>
<dbReference type="Proteomes" id="UP000187012">
    <property type="component" value="Unassembled WGS sequence"/>
</dbReference>
<keyword evidence="2" id="KW-1185">Reference proteome</keyword>
<reference evidence="1 2" key="1">
    <citation type="submission" date="2016-12" db="EMBL/GenBank/DDBJ databases">
        <authorList>
            <person name="Song W.-J."/>
            <person name="Kurnit D.M."/>
        </authorList>
    </citation>
    <scope>NUCLEOTIDE SEQUENCE [LARGE SCALE GENOMIC DNA]</scope>
    <source>
        <strain evidence="1 2">STM7296</strain>
    </source>
</reference>
<dbReference type="EMBL" id="CYGX02000063">
    <property type="protein sequence ID" value="SIT46203.1"/>
    <property type="molecule type" value="Genomic_DNA"/>
</dbReference>
<name>A0A1N7SFM9_9BURK</name>
<accession>A0A1N7SFM9</accession>
<evidence type="ECO:0000313" key="1">
    <source>
        <dbReference type="EMBL" id="SIT46203.1"/>
    </source>
</evidence>
<sequence>MKDCHEFVFFAAGSLNRARDFKRESKLARALPPALPVLTCPVEQSDQRILMGLRMQRHSFGFGSVPMLGDKVMTIRLQLDGLQVYWLADMSDGEVWAAIDAWRKAGKVPFCFGFASRTKQDCMLGTVDISAEAPKISKFRDRVTPEIPEGIWDQMADLATSGVMQLQATSDIPGVALEHVLVNVLATKRLRKRTGVEFFPQKPVFATAAGSAGAGLFH</sequence>
<organism evidence="1 2">
    <name type="scientific">Paraburkholderia ribeironis</name>
    <dbReference type="NCBI Taxonomy" id="1247936"/>
    <lineage>
        <taxon>Bacteria</taxon>
        <taxon>Pseudomonadati</taxon>
        <taxon>Pseudomonadota</taxon>
        <taxon>Betaproteobacteria</taxon>
        <taxon>Burkholderiales</taxon>
        <taxon>Burkholderiaceae</taxon>
        <taxon>Paraburkholderia</taxon>
    </lineage>
</organism>
<dbReference type="AlphaFoldDB" id="A0A1N7SFM9"/>
<gene>
    <name evidence="1" type="ORF">BN2475_630047</name>
</gene>